<organism evidence="14">
    <name type="scientific">Amphimedon queenslandica</name>
    <name type="common">Sponge</name>
    <dbReference type="NCBI Taxonomy" id="400682"/>
    <lineage>
        <taxon>Eukaryota</taxon>
        <taxon>Metazoa</taxon>
        <taxon>Porifera</taxon>
        <taxon>Demospongiae</taxon>
        <taxon>Heteroscleromorpha</taxon>
        <taxon>Haplosclerida</taxon>
        <taxon>Niphatidae</taxon>
        <taxon>Amphimedon</taxon>
    </lineage>
</organism>
<feature type="transmembrane region" description="Helical" evidence="13">
    <location>
        <begin position="436"/>
        <end position="459"/>
    </location>
</feature>
<protein>
    <submittedName>
        <fullName evidence="14">Uncharacterized protein</fullName>
    </submittedName>
</protein>
<dbReference type="Gene3D" id="1.10.287.770">
    <property type="entry name" value="YojJ-like"/>
    <property type="match status" value="1"/>
</dbReference>
<keyword evidence="15" id="KW-1185">Reference proteome</keyword>
<feature type="transmembrane region" description="Helical" evidence="13">
    <location>
        <begin position="52"/>
        <end position="73"/>
    </location>
</feature>
<dbReference type="AlphaFoldDB" id="A0A1X7V285"/>
<evidence type="ECO:0000256" key="10">
    <source>
        <dbReference type="ARBA" id="ARBA00023303"/>
    </source>
</evidence>
<dbReference type="OMA" id="INNINNX"/>
<dbReference type="Gene3D" id="2.60.470.10">
    <property type="entry name" value="Acid-sensing ion channels like domains"/>
    <property type="match status" value="1"/>
</dbReference>
<accession>A0A1X7V285</accession>
<proteinExistence type="inferred from homology"/>
<keyword evidence="10 11" id="KW-0407">Ion channel</keyword>
<evidence type="ECO:0000256" key="8">
    <source>
        <dbReference type="ARBA" id="ARBA00023136"/>
    </source>
</evidence>
<comment type="similarity">
    <text evidence="11">Belongs to the amiloride-sensitive sodium channel (TC 1.A.6) family.</text>
</comment>
<evidence type="ECO:0000256" key="6">
    <source>
        <dbReference type="ARBA" id="ARBA00023053"/>
    </source>
</evidence>
<feature type="region of interest" description="Disordered" evidence="12">
    <location>
        <begin position="489"/>
        <end position="539"/>
    </location>
</feature>
<dbReference type="eggNOG" id="KOG4294">
    <property type="taxonomic scope" value="Eukaryota"/>
</dbReference>
<keyword evidence="7 11" id="KW-0406">Ion transport</keyword>
<evidence type="ECO:0000256" key="13">
    <source>
        <dbReference type="SAM" id="Phobius"/>
    </source>
</evidence>
<comment type="subcellular location">
    <subcellularLocation>
        <location evidence="1">Membrane</location>
        <topology evidence="1">Multi-pass membrane protein</topology>
    </subcellularLocation>
</comment>
<dbReference type="GO" id="GO:0005886">
    <property type="term" value="C:plasma membrane"/>
    <property type="evidence" value="ECO:0007669"/>
    <property type="project" value="TreeGrafter"/>
</dbReference>
<keyword evidence="4 11" id="KW-0812">Transmembrane</keyword>
<evidence type="ECO:0000256" key="11">
    <source>
        <dbReference type="RuleBase" id="RU000679"/>
    </source>
</evidence>
<reference evidence="15" key="1">
    <citation type="journal article" date="2010" name="Nature">
        <title>The Amphimedon queenslandica genome and the evolution of animal complexity.</title>
        <authorList>
            <person name="Srivastava M."/>
            <person name="Simakov O."/>
            <person name="Chapman J."/>
            <person name="Fahey B."/>
            <person name="Gauthier M.E."/>
            <person name="Mitros T."/>
            <person name="Richards G.S."/>
            <person name="Conaco C."/>
            <person name="Dacre M."/>
            <person name="Hellsten U."/>
            <person name="Larroux C."/>
            <person name="Putnam N.H."/>
            <person name="Stanke M."/>
            <person name="Adamska M."/>
            <person name="Darling A."/>
            <person name="Degnan S.M."/>
            <person name="Oakley T.H."/>
            <person name="Plachetzki D.C."/>
            <person name="Zhai Y."/>
            <person name="Adamski M."/>
            <person name="Calcino A."/>
            <person name="Cummins S.F."/>
            <person name="Goodstein D.M."/>
            <person name="Harris C."/>
            <person name="Jackson D.J."/>
            <person name="Leys S.P."/>
            <person name="Shu S."/>
            <person name="Woodcroft B.J."/>
            <person name="Vervoort M."/>
            <person name="Kosik K.S."/>
            <person name="Manning G."/>
            <person name="Degnan B.M."/>
            <person name="Rokhsar D.S."/>
        </authorList>
    </citation>
    <scope>NUCLEOTIDE SEQUENCE [LARGE SCALE GENOMIC DNA]</scope>
</reference>
<keyword evidence="3 11" id="KW-0894">Sodium channel</keyword>
<evidence type="ECO:0000256" key="2">
    <source>
        <dbReference type="ARBA" id="ARBA00022448"/>
    </source>
</evidence>
<dbReference type="InterPro" id="IPR001873">
    <property type="entry name" value="ENaC"/>
</dbReference>
<keyword evidence="5 13" id="KW-1133">Transmembrane helix</keyword>
<dbReference type="FunCoup" id="A0A1X7V285">
    <property type="interactions" value="79"/>
</dbReference>
<name>A0A1X7V285_AMPQE</name>
<dbReference type="OrthoDB" id="6021021at2759"/>
<evidence type="ECO:0000256" key="7">
    <source>
        <dbReference type="ARBA" id="ARBA00023065"/>
    </source>
</evidence>
<dbReference type="GO" id="GO:0015280">
    <property type="term" value="F:ligand-gated sodium channel activity"/>
    <property type="evidence" value="ECO:0007669"/>
    <property type="project" value="TreeGrafter"/>
</dbReference>
<sequence>MNPADETDAEKVSGSRCKSCQLKDSYFNDLDKTTIAGLNHVFMKDSSKIRRLIWALFFIGCILGCLVLIGLSINRFVDKPTASTITVVSNDETGIFFPAVTICNLNLKKNDSDVLLNTTYQVMNFLYNSDESFQFTGSNTMSLGNTCTAPLSNSIQNATIWDIVNPDRAVDELIHYCGFLHGADSDVVMCEDLFEPVLTSAGICYTFNGTNKLANSTGIRYGLKLILNIQQKERPSFNGKSGVKLVIHDGRDISRPNLYGISVPPGHAIDVGVHKMATQDETSQANCIKSMNLPFFPSDKFDYSQFACRANAVAENIARRSKCNCVIQPDRPPGLYASTPNCTFGKACCLLQEHYKFNPEEINCPLPCHFQYYEHTASYSSFPNGQYLQRLMEASNMSAEDIKDNFLSINVFIDDFQVTTTTTQYTYGIEALLGEIGGLLGLFIGVSIITFFELLVLCVDELKRLCCSQAIIKRMKRIEETALVPVVESAEGSLSNEEDAPEEVTSQPEAESNKTSPSSRDANSDSNEGKCIKIEEIKL</sequence>
<dbReference type="InParanoid" id="A0A1X7V285"/>
<dbReference type="KEGG" id="aqu:105312423"/>
<dbReference type="PANTHER" id="PTHR11690">
    <property type="entry name" value="AMILORIDE-SENSITIVE SODIUM CHANNEL-RELATED"/>
    <property type="match status" value="1"/>
</dbReference>
<evidence type="ECO:0000256" key="1">
    <source>
        <dbReference type="ARBA" id="ARBA00004141"/>
    </source>
</evidence>
<evidence type="ECO:0000256" key="9">
    <source>
        <dbReference type="ARBA" id="ARBA00023201"/>
    </source>
</evidence>
<dbReference type="EnsemblMetazoa" id="XM_011405053.1">
    <property type="protein sequence ID" value="XP_011403355.1"/>
    <property type="gene ID" value="LOC105312423"/>
</dbReference>
<dbReference type="EnsemblMetazoa" id="Aqu2.1.34365_001">
    <property type="protein sequence ID" value="Aqu2.1.34365_001"/>
    <property type="gene ID" value="Aqu2.1.34365"/>
</dbReference>
<feature type="compositionally biased region" description="Basic and acidic residues" evidence="12">
    <location>
        <begin position="527"/>
        <end position="539"/>
    </location>
</feature>
<evidence type="ECO:0000313" key="15">
    <source>
        <dbReference type="Proteomes" id="UP000007879"/>
    </source>
</evidence>
<dbReference type="Pfam" id="PF00858">
    <property type="entry name" value="ASC"/>
    <property type="match status" value="1"/>
</dbReference>
<keyword evidence="6" id="KW-0915">Sodium</keyword>
<evidence type="ECO:0000313" key="14">
    <source>
        <dbReference type="EnsemblMetazoa" id="Aqu2.1.34365_001"/>
    </source>
</evidence>
<dbReference type="Proteomes" id="UP000007879">
    <property type="component" value="Unassembled WGS sequence"/>
</dbReference>
<dbReference type="PRINTS" id="PR01078">
    <property type="entry name" value="AMINACHANNEL"/>
</dbReference>
<keyword evidence="8 13" id="KW-0472">Membrane</keyword>
<evidence type="ECO:0000256" key="12">
    <source>
        <dbReference type="SAM" id="MobiDB-lite"/>
    </source>
</evidence>
<evidence type="ECO:0000256" key="3">
    <source>
        <dbReference type="ARBA" id="ARBA00022461"/>
    </source>
</evidence>
<gene>
    <name evidence="14" type="primary">105312423</name>
</gene>
<evidence type="ECO:0000256" key="4">
    <source>
        <dbReference type="ARBA" id="ARBA00022692"/>
    </source>
</evidence>
<feature type="compositionally biased region" description="Polar residues" evidence="12">
    <location>
        <begin position="504"/>
        <end position="526"/>
    </location>
</feature>
<keyword evidence="9 11" id="KW-0739">Sodium transport</keyword>
<keyword evidence="2 11" id="KW-0813">Transport</keyword>
<evidence type="ECO:0000256" key="5">
    <source>
        <dbReference type="ARBA" id="ARBA00022989"/>
    </source>
</evidence>
<reference evidence="14" key="2">
    <citation type="submission" date="2017-05" db="UniProtKB">
        <authorList>
            <consortium name="EnsemblMetazoa"/>
        </authorList>
    </citation>
    <scope>IDENTIFICATION</scope>
</reference>